<dbReference type="GO" id="GO:0008270">
    <property type="term" value="F:zinc ion binding"/>
    <property type="evidence" value="ECO:0007669"/>
    <property type="project" value="InterPro"/>
</dbReference>
<feature type="compositionally biased region" description="Polar residues" evidence="1">
    <location>
        <begin position="237"/>
        <end position="253"/>
    </location>
</feature>
<feature type="compositionally biased region" description="Basic and acidic residues" evidence="1">
    <location>
        <begin position="381"/>
        <end position="397"/>
    </location>
</feature>
<sequence length="516" mass="55413">MQQRSPPLTSADRAWATHQVAVIIGSTEQDAAPLADFLVGIESAAELQTQLLDMLGESPMALDFAFALIAKRFPPAPEPEQQATRSLNPQARAWAPGAAANRKGGTGGATAAVPSSGHAAKSRGDSYANSQSMPPLPPPAPAQKSQRQLKKEKQQLERQQKEVDERTRQMARRKRAKCECQASEHPLLTNCLTCGRIICDKEGPGPCMFCGAQVENPDQQLQQHMQRLLSRAEETKQQQPNGSLASPGSSRKAQPSGGMSYRMKVGGGFGTREAEALWPANEAGSSNDSGSASTLGAVAELSEEEYLQLAFKALAIDSATADPASVREAEAWVKAMRRKEKLLDFDRTAAQRTRLIDQASDFDPNAIGKWMTPIEKAEAARRAAAKLKEEEEREQRRRQGTRVLRLNFAKGTIDMARPDEVGADAKEKAADSAPAKPPPVRSAAAATTAGGSFAHNPLLGGAAEPRFVLSVDSLPSAKKGKPTASPNDSESPSARKLAQRRLLLRLQDEPNPALLS</sequence>
<feature type="region of interest" description="Disordered" evidence="1">
    <location>
        <begin position="93"/>
        <end position="168"/>
    </location>
</feature>
<name>A0A9W8GF18_9FUNG</name>
<feature type="compositionally biased region" description="Low complexity" evidence="1">
    <location>
        <begin position="442"/>
        <end position="452"/>
    </location>
</feature>
<dbReference type="EMBL" id="JANBTX010000296">
    <property type="protein sequence ID" value="KAJ2683366.1"/>
    <property type="molecule type" value="Genomic_DNA"/>
</dbReference>
<organism evidence="3 4">
    <name type="scientific">Coemansia spiralis</name>
    <dbReference type="NCBI Taxonomy" id="417178"/>
    <lineage>
        <taxon>Eukaryota</taxon>
        <taxon>Fungi</taxon>
        <taxon>Fungi incertae sedis</taxon>
        <taxon>Zoopagomycota</taxon>
        <taxon>Kickxellomycotina</taxon>
        <taxon>Kickxellomycetes</taxon>
        <taxon>Kickxellales</taxon>
        <taxon>Kickxellaceae</taxon>
        <taxon>Coemansia</taxon>
    </lineage>
</organism>
<dbReference type="Pfam" id="PF06221">
    <property type="entry name" value="zf-C2HC5"/>
    <property type="match status" value="1"/>
</dbReference>
<evidence type="ECO:0000259" key="2">
    <source>
        <dbReference type="Pfam" id="PF06221"/>
    </source>
</evidence>
<feature type="domain" description="TRIP4/RQT4 C2HC5-type zinc finger" evidence="2">
    <location>
        <begin position="176"/>
        <end position="220"/>
    </location>
</feature>
<protein>
    <recommendedName>
        <fullName evidence="2">TRIP4/RQT4 C2HC5-type zinc finger domain-containing protein</fullName>
    </recommendedName>
</protein>
<accession>A0A9W8GF18</accession>
<dbReference type="OrthoDB" id="338816at2759"/>
<evidence type="ECO:0000313" key="3">
    <source>
        <dbReference type="EMBL" id="KAJ2683366.1"/>
    </source>
</evidence>
<dbReference type="InterPro" id="IPR009349">
    <property type="entry name" value="TRIP4/RQT4_C2HC5_Znf"/>
</dbReference>
<proteinExistence type="predicted"/>
<comment type="caution">
    <text evidence="3">The sequence shown here is derived from an EMBL/GenBank/DDBJ whole genome shotgun (WGS) entry which is preliminary data.</text>
</comment>
<feature type="region of interest" description="Disordered" evidence="1">
    <location>
        <begin position="415"/>
        <end position="459"/>
    </location>
</feature>
<dbReference type="AlphaFoldDB" id="A0A9W8GF18"/>
<reference evidence="3" key="1">
    <citation type="submission" date="2022-07" db="EMBL/GenBank/DDBJ databases">
        <title>Phylogenomic reconstructions and comparative analyses of Kickxellomycotina fungi.</title>
        <authorList>
            <person name="Reynolds N.K."/>
            <person name="Stajich J.E."/>
            <person name="Barry K."/>
            <person name="Grigoriev I.V."/>
            <person name="Crous P."/>
            <person name="Smith M.E."/>
        </authorList>
    </citation>
    <scope>NUCLEOTIDE SEQUENCE</scope>
    <source>
        <strain evidence="3">CBS 109367</strain>
    </source>
</reference>
<dbReference type="GO" id="GO:0072344">
    <property type="term" value="P:rescue of stalled ribosome"/>
    <property type="evidence" value="ECO:0007669"/>
    <property type="project" value="InterPro"/>
</dbReference>
<feature type="region of interest" description="Disordered" evidence="1">
    <location>
        <begin position="381"/>
        <end position="403"/>
    </location>
</feature>
<evidence type="ECO:0000313" key="4">
    <source>
        <dbReference type="Proteomes" id="UP001151516"/>
    </source>
</evidence>
<evidence type="ECO:0000256" key="1">
    <source>
        <dbReference type="SAM" id="MobiDB-lite"/>
    </source>
</evidence>
<feature type="compositionally biased region" description="Basic and acidic residues" evidence="1">
    <location>
        <begin position="416"/>
        <end position="430"/>
    </location>
</feature>
<dbReference type="GO" id="GO:0045893">
    <property type="term" value="P:positive regulation of DNA-templated transcription"/>
    <property type="evidence" value="ECO:0007669"/>
    <property type="project" value="TreeGrafter"/>
</dbReference>
<keyword evidence="4" id="KW-1185">Reference proteome</keyword>
<dbReference type="PANTHER" id="PTHR12963">
    <property type="entry name" value="THYROID RECEPTOR INTERACTING PROTEIN RELATED"/>
    <property type="match status" value="1"/>
</dbReference>
<dbReference type="Proteomes" id="UP001151516">
    <property type="component" value="Unassembled WGS sequence"/>
</dbReference>
<dbReference type="GO" id="GO:0005634">
    <property type="term" value="C:nucleus"/>
    <property type="evidence" value="ECO:0007669"/>
    <property type="project" value="InterPro"/>
</dbReference>
<feature type="compositionally biased region" description="Basic and acidic residues" evidence="1">
    <location>
        <begin position="149"/>
        <end position="168"/>
    </location>
</feature>
<gene>
    <name evidence="3" type="ORF">IWW39_005548</name>
</gene>
<dbReference type="GO" id="GO:0180022">
    <property type="term" value="C:RQC-trigger complex"/>
    <property type="evidence" value="ECO:0007669"/>
    <property type="project" value="InterPro"/>
</dbReference>
<dbReference type="InterPro" id="IPR039128">
    <property type="entry name" value="TRIP4-like"/>
</dbReference>
<feature type="region of interest" description="Disordered" evidence="1">
    <location>
        <begin position="473"/>
        <end position="516"/>
    </location>
</feature>
<dbReference type="PANTHER" id="PTHR12963:SF4">
    <property type="entry name" value="ACTIVATING SIGNAL COINTEGRATOR 1"/>
    <property type="match status" value="1"/>
</dbReference>
<feature type="region of interest" description="Disordered" evidence="1">
    <location>
        <begin position="221"/>
        <end position="265"/>
    </location>
</feature>